<feature type="domain" description="Peptidase M15A C-terminal" evidence="2">
    <location>
        <begin position="95"/>
        <end position="170"/>
    </location>
</feature>
<sequence length="207" mass="22662">MRLPRLLPALTALSLLAAPVAAAESVADGQGEADYHAWLARSPDARAKVIAFRTHLEAQAVADVLPTWQLVRTASMWRECGGPRFEVAPFTEWAHVVKTLKFVRNHVAPVIGPVEAVSGYRNEGLNQCSGGAKESAHRHFFAIDMVPIQAITREAMIRSLCAIHRWRGEGYDIGLGFYSGTRFHVDSKRFRKWGPDGTGATSPCNAA</sequence>
<reference evidence="4" key="1">
    <citation type="submission" date="2017-04" db="EMBL/GenBank/DDBJ databases">
        <authorList>
            <person name="Varghese N."/>
            <person name="Submissions S."/>
        </authorList>
    </citation>
    <scope>NUCLEOTIDE SEQUENCE [LARGE SCALE GENOMIC DNA]</scope>
    <source>
        <strain evidence="4">Dd16</strain>
    </source>
</reference>
<dbReference type="SUPFAM" id="SSF55166">
    <property type="entry name" value="Hedgehog/DD-peptidase"/>
    <property type="match status" value="1"/>
</dbReference>
<dbReference type="AlphaFoldDB" id="A0A1X7G062"/>
<evidence type="ECO:0000256" key="1">
    <source>
        <dbReference type="SAM" id="SignalP"/>
    </source>
</evidence>
<name>A0A1X7G062_9SPHN</name>
<dbReference type="Pfam" id="PF08291">
    <property type="entry name" value="Peptidase_M15_3"/>
    <property type="match status" value="1"/>
</dbReference>
<dbReference type="InterPro" id="IPR009045">
    <property type="entry name" value="Zn_M74/Hedgehog-like"/>
</dbReference>
<feature type="signal peptide" evidence="1">
    <location>
        <begin position="1"/>
        <end position="23"/>
    </location>
</feature>
<dbReference type="OrthoDB" id="500593at2"/>
<keyword evidence="1" id="KW-0732">Signal</keyword>
<proteinExistence type="predicted"/>
<gene>
    <name evidence="3" type="ORF">SAMN06295910_0724</name>
</gene>
<dbReference type="EMBL" id="LT840185">
    <property type="protein sequence ID" value="SMF61731.1"/>
    <property type="molecule type" value="Genomic_DNA"/>
</dbReference>
<protein>
    <submittedName>
        <fullName evidence="3">Peptidase M15</fullName>
    </submittedName>
</protein>
<dbReference type="Proteomes" id="UP000192934">
    <property type="component" value="Chromosome I"/>
</dbReference>
<accession>A0A1X7G062</accession>
<keyword evidence="4" id="KW-1185">Reference proteome</keyword>
<evidence type="ECO:0000313" key="3">
    <source>
        <dbReference type="EMBL" id="SMF61731.1"/>
    </source>
</evidence>
<feature type="chain" id="PRO_5012191668" evidence="1">
    <location>
        <begin position="24"/>
        <end position="207"/>
    </location>
</feature>
<evidence type="ECO:0000313" key="4">
    <source>
        <dbReference type="Proteomes" id="UP000192934"/>
    </source>
</evidence>
<dbReference type="InterPro" id="IPR013230">
    <property type="entry name" value="Peptidase_M15A_C"/>
</dbReference>
<dbReference type="Gene3D" id="3.30.1380.10">
    <property type="match status" value="1"/>
</dbReference>
<dbReference type="RefSeq" id="WP_085217560.1">
    <property type="nucleotide sequence ID" value="NZ_LT840185.1"/>
</dbReference>
<evidence type="ECO:0000259" key="2">
    <source>
        <dbReference type="Pfam" id="PF08291"/>
    </source>
</evidence>
<organism evidence="3 4">
    <name type="scientific">Allosphingosinicella indica</name>
    <dbReference type="NCBI Taxonomy" id="941907"/>
    <lineage>
        <taxon>Bacteria</taxon>
        <taxon>Pseudomonadati</taxon>
        <taxon>Pseudomonadota</taxon>
        <taxon>Alphaproteobacteria</taxon>
        <taxon>Sphingomonadales</taxon>
        <taxon>Sphingomonadaceae</taxon>
        <taxon>Allosphingosinicella</taxon>
    </lineage>
</organism>